<sequence length="114" mass="11614">MVDITALADELLTRARAEEHGRAAELVVHDGVLRQLVLALAAGAELAEHNAPAAATLQGLQGRVRLSYAAGSSTPAVELGAGELTVIGHERHGVHALADSVLVLTTVTGLPDGA</sequence>
<dbReference type="InterPro" id="IPR014710">
    <property type="entry name" value="RmlC-like_jellyroll"/>
</dbReference>
<evidence type="ECO:0000313" key="2">
    <source>
        <dbReference type="Proteomes" id="UP001500642"/>
    </source>
</evidence>
<name>A0ABP8J4P9_9MICO</name>
<evidence type="ECO:0000313" key="1">
    <source>
        <dbReference type="EMBL" id="GAA4384956.1"/>
    </source>
</evidence>
<reference evidence="2" key="1">
    <citation type="journal article" date="2019" name="Int. J. Syst. Evol. Microbiol.">
        <title>The Global Catalogue of Microorganisms (GCM) 10K type strain sequencing project: providing services to taxonomists for standard genome sequencing and annotation.</title>
        <authorList>
            <consortium name="The Broad Institute Genomics Platform"/>
            <consortium name="The Broad Institute Genome Sequencing Center for Infectious Disease"/>
            <person name="Wu L."/>
            <person name="Ma J."/>
        </authorList>
    </citation>
    <scope>NUCLEOTIDE SEQUENCE [LARGE SCALE GENOMIC DNA]</scope>
    <source>
        <strain evidence="2">JCM 17808</strain>
    </source>
</reference>
<organism evidence="1 2">
    <name type="scientific">Brevibacterium pityocampae</name>
    <dbReference type="NCBI Taxonomy" id="506594"/>
    <lineage>
        <taxon>Bacteria</taxon>
        <taxon>Bacillati</taxon>
        <taxon>Actinomycetota</taxon>
        <taxon>Actinomycetes</taxon>
        <taxon>Micrococcales</taxon>
        <taxon>Brevibacteriaceae</taxon>
        <taxon>Brevibacterium</taxon>
    </lineage>
</organism>
<keyword evidence="2" id="KW-1185">Reference proteome</keyword>
<accession>A0ABP8J4P9</accession>
<protein>
    <recommendedName>
        <fullName evidence="3">Cupin</fullName>
    </recommendedName>
</protein>
<evidence type="ECO:0008006" key="3">
    <source>
        <dbReference type="Google" id="ProtNLM"/>
    </source>
</evidence>
<dbReference type="Gene3D" id="2.60.120.10">
    <property type="entry name" value="Jelly Rolls"/>
    <property type="match status" value="1"/>
</dbReference>
<dbReference type="SUPFAM" id="SSF51182">
    <property type="entry name" value="RmlC-like cupins"/>
    <property type="match status" value="1"/>
</dbReference>
<dbReference type="Proteomes" id="UP001500642">
    <property type="component" value="Unassembled WGS sequence"/>
</dbReference>
<dbReference type="RefSeq" id="WP_247423277.1">
    <property type="nucleotide sequence ID" value="NZ_BAABGL010000002.1"/>
</dbReference>
<dbReference type="EMBL" id="BAABGL010000002">
    <property type="protein sequence ID" value="GAA4384956.1"/>
    <property type="molecule type" value="Genomic_DNA"/>
</dbReference>
<comment type="caution">
    <text evidence="1">The sequence shown here is derived from an EMBL/GenBank/DDBJ whole genome shotgun (WGS) entry which is preliminary data.</text>
</comment>
<dbReference type="InterPro" id="IPR011051">
    <property type="entry name" value="RmlC_Cupin_sf"/>
</dbReference>
<proteinExistence type="predicted"/>
<gene>
    <name evidence="1" type="ORF">GCM10023167_06320</name>
</gene>